<feature type="transmembrane region" description="Helical" evidence="1">
    <location>
        <begin position="176"/>
        <end position="202"/>
    </location>
</feature>
<proteinExistence type="predicted"/>
<evidence type="ECO:0000313" key="3">
    <source>
        <dbReference type="Proteomes" id="UP000070444"/>
    </source>
</evidence>
<name>A0A137P9G5_CONC2</name>
<organism evidence="2 3">
    <name type="scientific">Conidiobolus coronatus (strain ATCC 28846 / CBS 209.66 / NRRL 28638)</name>
    <name type="common">Delacroixia coronata</name>
    <dbReference type="NCBI Taxonomy" id="796925"/>
    <lineage>
        <taxon>Eukaryota</taxon>
        <taxon>Fungi</taxon>
        <taxon>Fungi incertae sedis</taxon>
        <taxon>Zoopagomycota</taxon>
        <taxon>Entomophthoromycotina</taxon>
        <taxon>Entomophthoromycetes</taxon>
        <taxon>Entomophthorales</taxon>
        <taxon>Ancylistaceae</taxon>
        <taxon>Conidiobolus</taxon>
    </lineage>
</organism>
<keyword evidence="3" id="KW-1185">Reference proteome</keyword>
<dbReference type="OrthoDB" id="10021141at2759"/>
<protein>
    <recommendedName>
        <fullName evidence="4">G-protein coupled receptors family 1 profile domain-containing protein</fullName>
    </recommendedName>
</protein>
<feature type="transmembrane region" description="Helical" evidence="1">
    <location>
        <begin position="58"/>
        <end position="79"/>
    </location>
</feature>
<feature type="transmembrane region" description="Helical" evidence="1">
    <location>
        <begin position="99"/>
        <end position="122"/>
    </location>
</feature>
<dbReference type="Proteomes" id="UP000070444">
    <property type="component" value="Unassembled WGS sequence"/>
</dbReference>
<keyword evidence="1" id="KW-0812">Transmembrane</keyword>
<dbReference type="AlphaFoldDB" id="A0A137P9G5"/>
<keyword evidence="1" id="KW-0472">Membrane</keyword>
<dbReference type="CDD" id="cd00637">
    <property type="entry name" value="7tm_classA_rhodopsin-like"/>
    <property type="match status" value="1"/>
</dbReference>
<dbReference type="EMBL" id="KQ964471">
    <property type="protein sequence ID" value="KXN71622.1"/>
    <property type="molecule type" value="Genomic_DNA"/>
</dbReference>
<dbReference type="Gene3D" id="1.20.1070.10">
    <property type="entry name" value="Rhodopsin 7-helix transmembrane proteins"/>
    <property type="match status" value="1"/>
</dbReference>
<feature type="transmembrane region" description="Helical" evidence="1">
    <location>
        <begin position="134"/>
        <end position="156"/>
    </location>
</feature>
<evidence type="ECO:0000313" key="2">
    <source>
        <dbReference type="EMBL" id="KXN71622.1"/>
    </source>
</evidence>
<reference evidence="2 3" key="1">
    <citation type="journal article" date="2015" name="Genome Biol. Evol.">
        <title>Phylogenomic analyses indicate that early fungi evolved digesting cell walls of algal ancestors of land plants.</title>
        <authorList>
            <person name="Chang Y."/>
            <person name="Wang S."/>
            <person name="Sekimoto S."/>
            <person name="Aerts A.L."/>
            <person name="Choi C."/>
            <person name="Clum A."/>
            <person name="LaButti K.M."/>
            <person name="Lindquist E.A."/>
            <person name="Yee Ngan C."/>
            <person name="Ohm R.A."/>
            <person name="Salamov A.A."/>
            <person name="Grigoriev I.V."/>
            <person name="Spatafora J.W."/>
            <person name="Berbee M.L."/>
        </authorList>
    </citation>
    <scope>NUCLEOTIDE SEQUENCE [LARGE SCALE GENOMIC DNA]</scope>
    <source>
        <strain evidence="2 3">NRRL 28638</strain>
    </source>
</reference>
<dbReference type="SUPFAM" id="SSF81321">
    <property type="entry name" value="Family A G protein-coupled receptor-like"/>
    <property type="match status" value="1"/>
</dbReference>
<evidence type="ECO:0000256" key="1">
    <source>
        <dbReference type="SAM" id="Phobius"/>
    </source>
</evidence>
<accession>A0A137P9G5</accession>
<feature type="transmembrane region" description="Helical" evidence="1">
    <location>
        <begin position="20"/>
        <end position="46"/>
    </location>
</feature>
<feature type="transmembrane region" description="Helical" evidence="1">
    <location>
        <begin position="267"/>
        <end position="289"/>
    </location>
</feature>
<feature type="transmembrane region" description="Helical" evidence="1">
    <location>
        <begin position="231"/>
        <end position="255"/>
    </location>
</feature>
<evidence type="ECO:0008006" key="4">
    <source>
        <dbReference type="Google" id="ProtNLM"/>
    </source>
</evidence>
<gene>
    <name evidence="2" type="ORF">CONCODRAFT_5695</name>
</gene>
<keyword evidence="1" id="KW-1133">Transmembrane helix</keyword>
<sequence>MTLSYYLDYDQFRELSKPWNYIYSIYICVIFSIAFILMSSLIYIISKEKWNTMKVDMKLAYIMLILDLGGASTVFFNSVNNLAGNGLFVANQTLCNTGATLLNLFYITSIYFVGIVSLERCLLIVFKREYSDKFYFYIIGGLFVINVASCAIAWSLNGFGIYPISVHCYFNLKTTGGFIGSFLTVVTIGISDGLIFVCYPMICIYRKNQSQRSQLELGLDPQKVRKEVNRVIFKSLLIIIVSLITNGPIVVILIITWFNPNFLTPVIDFWQCILIDANILLNVMILLNMKPELVKSLKQMWRLNTE</sequence>